<dbReference type="AlphaFoldDB" id="W3WZV1"/>
<dbReference type="RefSeq" id="XP_007835914.1">
    <property type="nucleotide sequence ID" value="XM_007837723.1"/>
</dbReference>
<evidence type="ECO:0000256" key="1">
    <source>
        <dbReference type="SAM" id="Phobius"/>
    </source>
</evidence>
<dbReference type="GeneID" id="19274155"/>
<keyword evidence="1" id="KW-1133">Transmembrane helix</keyword>
<name>W3WZV1_PESFW</name>
<keyword evidence="1" id="KW-0812">Transmembrane</keyword>
<evidence type="ECO:0000313" key="3">
    <source>
        <dbReference type="Proteomes" id="UP000030651"/>
    </source>
</evidence>
<feature type="transmembrane region" description="Helical" evidence="1">
    <location>
        <begin position="21"/>
        <end position="40"/>
    </location>
</feature>
<dbReference type="Proteomes" id="UP000030651">
    <property type="component" value="Unassembled WGS sequence"/>
</dbReference>
<dbReference type="EMBL" id="KI912114">
    <property type="protein sequence ID" value="ETS79289.1"/>
    <property type="molecule type" value="Genomic_DNA"/>
</dbReference>
<dbReference type="InParanoid" id="W3WZV1"/>
<sequence>MGPVPTIAADYRNRKCMRTMLTNSAWAFWIFFISALYHAAINTLTLGSSNLQHELSFFLSSWALCCLESVVASVCGKKLRCNAEACSPYAKMMGYIWVFSYLLWLAPKWQYSLICVATGK</sequence>
<organism evidence="2 3">
    <name type="scientific">Pestalotiopsis fici (strain W106-1 / CGMCC3.15140)</name>
    <dbReference type="NCBI Taxonomy" id="1229662"/>
    <lineage>
        <taxon>Eukaryota</taxon>
        <taxon>Fungi</taxon>
        <taxon>Dikarya</taxon>
        <taxon>Ascomycota</taxon>
        <taxon>Pezizomycotina</taxon>
        <taxon>Sordariomycetes</taxon>
        <taxon>Xylariomycetidae</taxon>
        <taxon>Amphisphaeriales</taxon>
        <taxon>Sporocadaceae</taxon>
        <taxon>Pestalotiopsis</taxon>
    </lineage>
</organism>
<dbReference type="HOGENOM" id="CLU_2050446_0_0_1"/>
<evidence type="ECO:0000313" key="2">
    <source>
        <dbReference type="EMBL" id="ETS79289.1"/>
    </source>
</evidence>
<feature type="transmembrane region" description="Helical" evidence="1">
    <location>
        <begin position="88"/>
        <end position="106"/>
    </location>
</feature>
<dbReference type="KEGG" id="pfy:PFICI_09142"/>
<keyword evidence="3" id="KW-1185">Reference proteome</keyword>
<keyword evidence="1" id="KW-0472">Membrane</keyword>
<proteinExistence type="predicted"/>
<dbReference type="OrthoDB" id="1077582at2759"/>
<accession>W3WZV1</accession>
<gene>
    <name evidence="2" type="ORF">PFICI_09142</name>
</gene>
<reference evidence="3" key="1">
    <citation type="journal article" date="2015" name="BMC Genomics">
        <title>Genomic and transcriptomic analysis of the endophytic fungus Pestalotiopsis fici reveals its lifestyle and high potential for synthesis of natural products.</title>
        <authorList>
            <person name="Wang X."/>
            <person name="Zhang X."/>
            <person name="Liu L."/>
            <person name="Xiang M."/>
            <person name="Wang W."/>
            <person name="Sun X."/>
            <person name="Che Y."/>
            <person name="Guo L."/>
            <person name="Liu G."/>
            <person name="Guo L."/>
            <person name="Wang C."/>
            <person name="Yin W.B."/>
            <person name="Stadler M."/>
            <person name="Zhang X."/>
            <person name="Liu X."/>
        </authorList>
    </citation>
    <scope>NUCLEOTIDE SEQUENCE [LARGE SCALE GENOMIC DNA]</scope>
    <source>
        <strain evidence="3">W106-1 / CGMCC3.15140</strain>
    </source>
</reference>
<feature type="transmembrane region" description="Helical" evidence="1">
    <location>
        <begin position="55"/>
        <end position="76"/>
    </location>
</feature>
<protein>
    <submittedName>
        <fullName evidence="2">Uncharacterized protein</fullName>
    </submittedName>
</protein>